<accession>A0A1J5TG97</accession>
<reference evidence="1" key="1">
    <citation type="submission" date="2016-10" db="EMBL/GenBank/DDBJ databases">
        <title>Sequence of Gallionella enrichment culture.</title>
        <authorList>
            <person name="Poehlein A."/>
            <person name="Muehling M."/>
            <person name="Daniel R."/>
        </authorList>
    </citation>
    <scope>NUCLEOTIDE SEQUENCE</scope>
</reference>
<gene>
    <name evidence="1" type="ORF">GALL_00180</name>
</gene>
<dbReference type="EMBL" id="MLJW01000001">
    <property type="protein sequence ID" value="OIR19139.1"/>
    <property type="molecule type" value="Genomic_DNA"/>
</dbReference>
<dbReference type="PANTHER" id="PTHR43861:SF6">
    <property type="entry name" value="METHYLTRANSFERASE TYPE 11"/>
    <property type="match status" value="1"/>
</dbReference>
<organism evidence="1">
    <name type="scientific">mine drainage metagenome</name>
    <dbReference type="NCBI Taxonomy" id="410659"/>
    <lineage>
        <taxon>unclassified sequences</taxon>
        <taxon>metagenomes</taxon>
        <taxon>ecological metagenomes</taxon>
    </lineage>
</organism>
<dbReference type="CDD" id="cd02440">
    <property type="entry name" value="AdoMet_MTases"/>
    <property type="match status" value="1"/>
</dbReference>
<comment type="caution">
    <text evidence="1">The sequence shown here is derived from an EMBL/GenBank/DDBJ whole genome shotgun (WGS) entry which is preliminary data.</text>
</comment>
<name>A0A1J5TG97_9ZZZZ</name>
<keyword evidence="1" id="KW-0489">Methyltransferase</keyword>
<dbReference type="GO" id="GO:0008168">
    <property type="term" value="F:methyltransferase activity"/>
    <property type="evidence" value="ECO:0007669"/>
    <property type="project" value="UniProtKB-KW"/>
</dbReference>
<proteinExistence type="predicted"/>
<dbReference type="Pfam" id="PF13489">
    <property type="entry name" value="Methyltransf_23"/>
    <property type="match status" value="1"/>
</dbReference>
<keyword evidence="1" id="KW-0808">Transferase</keyword>
<dbReference type="EC" id="2.1.1.-" evidence="1"/>
<dbReference type="PANTHER" id="PTHR43861">
    <property type="entry name" value="TRANS-ACONITATE 2-METHYLTRANSFERASE-RELATED"/>
    <property type="match status" value="1"/>
</dbReference>
<dbReference type="GO" id="GO:0032259">
    <property type="term" value="P:methylation"/>
    <property type="evidence" value="ECO:0007669"/>
    <property type="project" value="UniProtKB-KW"/>
</dbReference>
<dbReference type="InterPro" id="IPR029063">
    <property type="entry name" value="SAM-dependent_MTases_sf"/>
</dbReference>
<dbReference type="SUPFAM" id="SSF53335">
    <property type="entry name" value="S-adenosyl-L-methionine-dependent methyltransferases"/>
    <property type="match status" value="1"/>
</dbReference>
<dbReference type="Gene3D" id="3.40.50.150">
    <property type="entry name" value="Vaccinia Virus protein VP39"/>
    <property type="match status" value="1"/>
</dbReference>
<protein>
    <submittedName>
        <fullName evidence="1">Putative S-adenosylmethionine-dependent methyltransferase</fullName>
        <ecNumber evidence="1">2.1.1.-</ecNumber>
    </submittedName>
</protein>
<sequence>MNCPLCSTKESLIAKRTNMADLRTRWNSAFGFDPFPSDYSHDHIDKKKCSTCHLEFFDSPYYGDADFYSRISKNSWYYEQSKWEFDVAAEIVSKLKPKDLLEIGCGNGFFLEKISALGSNVEGVDINKDAVASCKTRGLKVEAGDVFDITRSYDMVVLFQVLEHMENAKELFEFLTTKLVRPGGFLIIAVPNPDGYLKEMDINLLDMPPHHNSCWGLSTFEYLNTQFGLQLIEHKKETIRYVHYLGFLQNVIGDHAKLTSASLMTKMFFKLQSLVVRMLAPLTYVRDRNQIDGQTHLVVLKNVR</sequence>
<evidence type="ECO:0000313" key="1">
    <source>
        <dbReference type="EMBL" id="OIR19139.1"/>
    </source>
</evidence>
<dbReference type="AlphaFoldDB" id="A0A1J5TG97"/>